<dbReference type="PROSITE" id="PS50089">
    <property type="entry name" value="ZF_RING_2"/>
    <property type="match status" value="1"/>
</dbReference>
<dbReference type="GO" id="GO:0008270">
    <property type="term" value="F:zinc ion binding"/>
    <property type="evidence" value="ECO:0007669"/>
    <property type="project" value="UniProtKB-KW"/>
</dbReference>
<reference evidence="4" key="1">
    <citation type="submission" date="2022-12" db="EMBL/GenBank/DDBJ databases">
        <title>Draft genome assemblies for two species of Escallonia (Escalloniales).</title>
        <authorList>
            <person name="Chanderbali A."/>
            <person name="Dervinis C."/>
            <person name="Anghel I."/>
            <person name="Soltis D."/>
            <person name="Soltis P."/>
            <person name="Zapata F."/>
        </authorList>
    </citation>
    <scope>NUCLEOTIDE SEQUENCE</scope>
    <source>
        <strain evidence="4">UCBG64.0493</strain>
        <tissue evidence="4">Leaf</tissue>
    </source>
</reference>
<feature type="region of interest" description="Disordered" evidence="2">
    <location>
        <begin position="1"/>
        <end position="45"/>
    </location>
</feature>
<comment type="caution">
    <text evidence="4">The sequence shown here is derived from an EMBL/GenBank/DDBJ whole genome shotgun (WGS) entry which is preliminary data.</text>
</comment>
<keyword evidence="5" id="KW-1185">Reference proteome</keyword>
<dbReference type="Pfam" id="PF13920">
    <property type="entry name" value="zf-C3HC4_3"/>
    <property type="match status" value="1"/>
</dbReference>
<evidence type="ECO:0000259" key="3">
    <source>
        <dbReference type="PROSITE" id="PS50089"/>
    </source>
</evidence>
<feature type="region of interest" description="Disordered" evidence="2">
    <location>
        <begin position="128"/>
        <end position="248"/>
    </location>
</feature>
<evidence type="ECO:0000313" key="4">
    <source>
        <dbReference type="EMBL" id="KAK2998256.1"/>
    </source>
</evidence>
<dbReference type="SMART" id="SM00184">
    <property type="entry name" value="RING"/>
    <property type="match status" value="1"/>
</dbReference>
<organism evidence="4 5">
    <name type="scientific">Escallonia herrerae</name>
    <dbReference type="NCBI Taxonomy" id="1293975"/>
    <lineage>
        <taxon>Eukaryota</taxon>
        <taxon>Viridiplantae</taxon>
        <taxon>Streptophyta</taxon>
        <taxon>Embryophyta</taxon>
        <taxon>Tracheophyta</taxon>
        <taxon>Spermatophyta</taxon>
        <taxon>Magnoliopsida</taxon>
        <taxon>eudicotyledons</taxon>
        <taxon>Gunneridae</taxon>
        <taxon>Pentapetalae</taxon>
        <taxon>asterids</taxon>
        <taxon>campanulids</taxon>
        <taxon>Escalloniales</taxon>
        <taxon>Escalloniaceae</taxon>
        <taxon>Escallonia</taxon>
    </lineage>
</organism>
<name>A0AA88UYJ1_9ASTE</name>
<dbReference type="EMBL" id="JAVXUP010003739">
    <property type="protein sequence ID" value="KAK2998256.1"/>
    <property type="molecule type" value="Genomic_DNA"/>
</dbReference>
<accession>A0AA88UYJ1</accession>
<keyword evidence="1" id="KW-0479">Metal-binding</keyword>
<dbReference type="Gene3D" id="3.30.40.10">
    <property type="entry name" value="Zinc/RING finger domain, C3HC4 (zinc finger)"/>
    <property type="match status" value="1"/>
</dbReference>
<dbReference type="AlphaFoldDB" id="A0AA88UYJ1"/>
<dbReference type="PANTHER" id="PTHR46629">
    <property type="entry name" value="OS01G0917900 PROTEIN"/>
    <property type="match status" value="1"/>
</dbReference>
<protein>
    <recommendedName>
        <fullName evidence="3">RING-type domain-containing protein</fullName>
    </recommendedName>
</protein>
<sequence length="347" mass="37540">MESGGGGGSRRHLAEERSDSSNLRELLRTREDGNGGNGGNSFSGLTLGAVLSEKRPGPVLAPVQSNRTLLEIIRDDSTGGGGRDSKKSWRTFKDKLRLRRAGAAWASTVAIPASDVPIQQINGNSRIITRRHSTRFPAMGGSNSDESNPESTQQESRGIARPELSSVPSNRAMLLRRNTSRIPERMGSRLNVTIDTDFPEEHQLPPSAEDAAAAHTEEASAEDASTAHTEEGMGETAEAAPEEGGEGQPHVRMSLMALLAETDRQMGLDASAYMMDDEDEEEQEVEEAGVGGGGEYNNCCVCMVRHKGAAFIPCGHTFCRLCSRELWVQRGNCPLCNNFILEILDIF</sequence>
<gene>
    <name evidence="4" type="ORF">RJ639_024361</name>
</gene>
<feature type="compositionally biased region" description="Polar residues" evidence="2">
    <location>
        <begin position="141"/>
        <end position="156"/>
    </location>
</feature>
<feature type="domain" description="RING-type" evidence="3">
    <location>
        <begin position="299"/>
        <end position="337"/>
    </location>
</feature>
<evidence type="ECO:0000313" key="5">
    <source>
        <dbReference type="Proteomes" id="UP001188597"/>
    </source>
</evidence>
<dbReference type="CDD" id="cd16449">
    <property type="entry name" value="RING-HC"/>
    <property type="match status" value="1"/>
</dbReference>
<dbReference type="SUPFAM" id="SSF57850">
    <property type="entry name" value="RING/U-box"/>
    <property type="match status" value="1"/>
</dbReference>
<keyword evidence="1" id="KW-0862">Zinc</keyword>
<dbReference type="InterPro" id="IPR013083">
    <property type="entry name" value="Znf_RING/FYVE/PHD"/>
</dbReference>
<dbReference type="Proteomes" id="UP001188597">
    <property type="component" value="Unassembled WGS sequence"/>
</dbReference>
<evidence type="ECO:0000256" key="1">
    <source>
        <dbReference type="PROSITE-ProRule" id="PRU00175"/>
    </source>
</evidence>
<dbReference type="InterPro" id="IPR001841">
    <property type="entry name" value="Znf_RING"/>
</dbReference>
<evidence type="ECO:0000256" key="2">
    <source>
        <dbReference type="SAM" id="MobiDB-lite"/>
    </source>
</evidence>
<keyword evidence="1" id="KW-0863">Zinc-finger</keyword>
<proteinExistence type="predicted"/>